<dbReference type="Proteomes" id="UP000051887">
    <property type="component" value="Unassembled WGS sequence"/>
</dbReference>
<organism evidence="2 4">
    <name type="scientific">Thalassovita autumnalis</name>
    <dbReference type="NCBI Taxonomy" id="2072972"/>
    <lineage>
        <taxon>Bacteria</taxon>
        <taxon>Pseudomonadati</taxon>
        <taxon>Pseudomonadota</taxon>
        <taxon>Alphaproteobacteria</taxon>
        <taxon>Rhodobacterales</taxon>
        <taxon>Roseobacteraceae</taxon>
        <taxon>Thalassovita</taxon>
    </lineage>
</organism>
<reference evidence="1 3" key="2">
    <citation type="submission" date="2015-09" db="EMBL/GenBank/DDBJ databases">
        <authorList>
            <person name="Rodrigo-Torres L."/>
            <person name="Arahal D.R."/>
        </authorList>
    </citation>
    <scope>NUCLEOTIDE SEQUENCE [LARGE SCALE GENOMIC DNA]</scope>
    <source>
        <strain evidence="1 3">CECT 5118</strain>
    </source>
</reference>
<proteinExistence type="predicted"/>
<sequence length="216" mass="24072">MKTVRNIGRRPILGGHVVSSKDQGTPTRAPLGEIINRLQCALPWEGSGAARLFRAIGVVLKGGILSAGIAISSAEAFENQMVNENARDCLANLAGNGKTLEDCFHQVHENCVERHMDRDTSPHLGKAQFVCLLEEDFAWTRQKMDWTGQYLGFRETDATFDAKTYISQQIELENQAFERCKSKAEGPFGGFAECLLSNTKSELRGLWSLIEEWRPQ</sequence>
<accession>A0A0P1F7L4</accession>
<reference evidence="2 4" key="1">
    <citation type="submission" date="2015-09" db="EMBL/GenBank/DDBJ databases">
        <authorList>
            <consortium name="Swine Surveillance"/>
        </authorList>
    </citation>
    <scope>NUCLEOTIDE SEQUENCE [LARGE SCALE GENOMIC DNA]</scope>
    <source>
        <strain evidence="2 4">5120</strain>
    </source>
</reference>
<dbReference type="AlphaFoldDB" id="A0A0P1F7L4"/>
<evidence type="ECO:0000313" key="2">
    <source>
        <dbReference type="EMBL" id="CUH72746.1"/>
    </source>
</evidence>
<dbReference type="Proteomes" id="UP000051086">
    <property type="component" value="Unassembled WGS sequence"/>
</dbReference>
<evidence type="ECO:0000313" key="3">
    <source>
        <dbReference type="Proteomes" id="UP000051086"/>
    </source>
</evidence>
<evidence type="ECO:0000313" key="4">
    <source>
        <dbReference type="Proteomes" id="UP000051887"/>
    </source>
</evidence>
<name>A0A0P1F7L4_9RHOB</name>
<dbReference type="EMBL" id="CYSB01000009">
    <property type="protein sequence ID" value="CUH63913.1"/>
    <property type="molecule type" value="Genomic_DNA"/>
</dbReference>
<dbReference type="EMBL" id="CYSC01000034">
    <property type="protein sequence ID" value="CUH72746.1"/>
    <property type="molecule type" value="Genomic_DNA"/>
</dbReference>
<keyword evidence="3" id="KW-1185">Reference proteome</keyword>
<protein>
    <submittedName>
        <fullName evidence="2">Uncharacterized protein</fullName>
    </submittedName>
</protein>
<gene>
    <name evidence="1" type="ORF">TL5118_00675</name>
    <name evidence="2" type="ORF">TL5120_02543</name>
</gene>
<evidence type="ECO:0000313" key="1">
    <source>
        <dbReference type="EMBL" id="CUH63913.1"/>
    </source>
</evidence>